<evidence type="ECO:0000313" key="4">
    <source>
        <dbReference type="Proteomes" id="UP000269352"/>
    </source>
</evidence>
<name>A0A388TD94_TERA1</name>
<dbReference type="EMBL" id="BGZN01000046">
    <property type="protein sequence ID" value="GBR74447.1"/>
    <property type="molecule type" value="Genomic_DNA"/>
</dbReference>
<feature type="transmembrane region" description="Helical" evidence="1">
    <location>
        <begin position="66"/>
        <end position="84"/>
    </location>
</feature>
<keyword evidence="4" id="KW-1185">Reference proteome</keyword>
<gene>
    <name evidence="3" type="primary">mgtA</name>
    <name evidence="3" type="ORF">NO1_1621</name>
</gene>
<evidence type="ECO:0000256" key="1">
    <source>
        <dbReference type="SAM" id="Phobius"/>
    </source>
</evidence>
<dbReference type="AlphaFoldDB" id="A0A388TD94"/>
<organism evidence="3 4">
    <name type="scientific">Termititenax aidoneus</name>
    <dbReference type="NCBI Taxonomy" id="2218524"/>
    <lineage>
        <taxon>Bacteria</taxon>
        <taxon>Bacillati</taxon>
        <taxon>Candidatus Margulisiibacteriota</taxon>
        <taxon>Candidatus Termititenacia</taxon>
        <taxon>Candidatus Termititenacales</taxon>
        <taxon>Candidatus Termititenacaceae</taxon>
        <taxon>Candidatus Termititenax</taxon>
    </lineage>
</organism>
<reference evidence="3 4" key="1">
    <citation type="journal article" date="2019" name="ISME J.">
        <title>Genome analyses of uncultured TG2/ZB3 bacteria in 'Margulisbacteria' specifically attached to ectosymbiotic spirochetes of protists in the termite gut.</title>
        <authorList>
            <person name="Utami Y.D."/>
            <person name="Kuwahara H."/>
            <person name="Igai K."/>
            <person name="Murakami T."/>
            <person name="Sugaya K."/>
            <person name="Morikawa T."/>
            <person name="Nagura Y."/>
            <person name="Yuki M."/>
            <person name="Deevong P."/>
            <person name="Inoue T."/>
            <person name="Kihara K."/>
            <person name="Lo N."/>
            <person name="Yamada A."/>
            <person name="Ohkuma M."/>
            <person name="Hongoh Y."/>
        </authorList>
    </citation>
    <scope>NUCLEOTIDE SEQUENCE [LARGE SCALE GENOMIC DNA]</scope>
    <source>
        <strain evidence="3">NkOx7-01</strain>
    </source>
</reference>
<dbReference type="SUPFAM" id="SSF81665">
    <property type="entry name" value="Calcium ATPase, transmembrane domain M"/>
    <property type="match status" value="1"/>
</dbReference>
<keyword evidence="1" id="KW-1133">Transmembrane helix</keyword>
<protein>
    <submittedName>
        <fullName evidence="3">Magnesium transporting ATPase</fullName>
    </submittedName>
</protein>
<feature type="non-terminal residue" evidence="3">
    <location>
        <position position="90"/>
    </location>
</feature>
<evidence type="ECO:0000259" key="2">
    <source>
        <dbReference type="SMART" id="SM00831"/>
    </source>
</evidence>
<evidence type="ECO:0000313" key="3">
    <source>
        <dbReference type="EMBL" id="GBR74447.1"/>
    </source>
</evidence>
<dbReference type="InterPro" id="IPR004014">
    <property type="entry name" value="ATPase_P-typ_cation-transptr_N"/>
</dbReference>
<dbReference type="Pfam" id="PF00690">
    <property type="entry name" value="Cation_ATPase_N"/>
    <property type="match status" value="1"/>
</dbReference>
<proteinExistence type="predicted"/>
<accession>A0A388TD94</accession>
<keyword evidence="1" id="KW-0472">Membrane</keyword>
<dbReference type="InterPro" id="IPR023298">
    <property type="entry name" value="ATPase_P-typ_TM_dom_sf"/>
</dbReference>
<dbReference type="Gene3D" id="1.20.1110.10">
    <property type="entry name" value="Calcium-transporting ATPase, transmembrane domain"/>
    <property type="match status" value="1"/>
</dbReference>
<feature type="domain" description="Cation-transporting P-type ATPase N-terminal" evidence="2">
    <location>
        <begin position="9"/>
        <end position="82"/>
    </location>
</feature>
<comment type="caution">
    <text evidence="3">The sequence shown here is derived from an EMBL/GenBank/DDBJ whole genome shotgun (WGS) entry which is preliminary data.</text>
</comment>
<dbReference type="SMART" id="SM00831">
    <property type="entry name" value="Cation_ATPase_N"/>
    <property type="match status" value="1"/>
</dbReference>
<dbReference type="Proteomes" id="UP000269352">
    <property type="component" value="Unassembled WGS sequence"/>
</dbReference>
<sequence length="90" mass="9496">MDAKNNLAGIYGGGINALYKKLNTSAQGLSEKAAAAALQKYGLNELAAKKTEPLLVKIFKSLSEPMVLILLAASVLSLFIQDYIEGAAIL</sequence>
<dbReference type="Gene3D" id="2.70.150.10">
    <property type="entry name" value="Calcium-transporting ATPase, cytoplasmic transduction domain A"/>
    <property type="match status" value="1"/>
</dbReference>
<keyword evidence="1" id="KW-0812">Transmembrane</keyword>